<keyword evidence="2" id="KW-1133">Transmembrane helix</keyword>
<feature type="compositionally biased region" description="Low complexity" evidence="1">
    <location>
        <begin position="192"/>
        <end position="205"/>
    </location>
</feature>
<feature type="compositionally biased region" description="Polar residues" evidence="1">
    <location>
        <begin position="176"/>
        <end position="191"/>
    </location>
</feature>
<reference evidence="4" key="1">
    <citation type="submission" date="2023-01" db="EMBL/GenBank/DDBJ databases">
        <title>Genome assembly of the deep-sea coral Lophelia pertusa.</title>
        <authorList>
            <person name="Herrera S."/>
            <person name="Cordes E."/>
        </authorList>
    </citation>
    <scope>NUCLEOTIDE SEQUENCE</scope>
    <source>
        <strain evidence="4">USNM1676648</strain>
        <tissue evidence="4">Polyp</tissue>
    </source>
</reference>
<organism evidence="4 5">
    <name type="scientific">Desmophyllum pertusum</name>
    <dbReference type="NCBI Taxonomy" id="174260"/>
    <lineage>
        <taxon>Eukaryota</taxon>
        <taxon>Metazoa</taxon>
        <taxon>Cnidaria</taxon>
        <taxon>Anthozoa</taxon>
        <taxon>Hexacorallia</taxon>
        <taxon>Scleractinia</taxon>
        <taxon>Caryophylliina</taxon>
        <taxon>Caryophylliidae</taxon>
        <taxon>Desmophyllum</taxon>
    </lineage>
</organism>
<evidence type="ECO:0000256" key="2">
    <source>
        <dbReference type="SAM" id="Phobius"/>
    </source>
</evidence>
<feature type="transmembrane region" description="Helical" evidence="2">
    <location>
        <begin position="124"/>
        <end position="148"/>
    </location>
</feature>
<keyword evidence="2" id="KW-0812">Transmembrane</keyword>
<comment type="caution">
    <text evidence="4">The sequence shown here is derived from an EMBL/GenBank/DDBJ whole genome shotgun (WGS) entry which is preliminary data.</text>
</comment>
<name>A0A9W9ZC64_9CNID</name>
<protein>
    <submittedName>
        <fullName evidence="4">Uncharacterized protein</fullName>
    </submittedName>
</protein>
<feature type="region of interest" description="Disordered" evidence="1">
    <location>
        <begin position="157"/>
        <end position="223"/>
    </location>
</feature>
<evidence type="ECO:0000256" key="3">
    <source>
        <dbReference type="SAM" id="SignalP"/>
    </source>
</evidence>
<feature type="signal peptide" evidence="3">
    <location>
        <begin position="1"/>
        <end position="24"/>
    </location>
</feature>
<dbReference type="EMBL" id="MU826367">
    <property type="protein sequence ID" value="KAJ7378304.1"/>
    <property type="molecule type" value="Genomic_DNA"/>
</dbReference>
<dbReference type="AlphaFoldDB" id="A0A9W9ZC64"/>
<sequence>MNACTFLSCVLVVLLERIFSRCEGINSSTTAFSSGLTITTSFPSSTSHHARSTPWCLNCTDNVKLSMASTAVSASNERSIQPDRTKSMAPLVTITAAVSPTRKLIDTKTQLPAAQRPLPQLTSFGIFLITFGGVLVAFMIISLIWICCGGERSPEVPHPPVKLKPWSHPPDHSDMATETSDIPNSFQNQGLNSSSPNNPSTPNSNAERTTENISSALKESPLI</sequence>
<keyword evidence="3" id="KW-0732">Signal</keyword>
<evidence type="ECO:0000313" key="5">
    <source>
        <dbReference type="Proteomes" id="UP001163046"/>
    </source>
</evidence>
<feature type="chain" id="PRO_5040822059" evidence="3">
    <location>
        <begin position="25"/>
        <end position="223"/>
    </location>
</feature>
<evidence type="ECO:0000313" key="4">
    <source>
        <dbReference type="EMBL" id="KAJ7378304.1"/>
    </source>
</evidence>
<accession>A0A9W9ZC64</accession>
<dbReference type="Proteomes" id="UP001163046">
    <property type="component" value="Unassembled WGS sequence"/>
</dbReference>
<gene>
    <name evidence="4" type="ORF">OS493_023551</name>
</gene>
<proteinExistence type="predicted"/>
<evidence type="ECO:0000256" key="1">
    <source>
        <dbReference type="SAM" id="MobiDB-lite"/>
    </source>
</evidence>
<keyword evidence="5" id="KW-1185">Reference proteome</keyword>
<dbReference type="OrthoDB" id="5989820at2759"/>
<keyword evidence="2" id="KW-0472">Membrane</keyword>